<dbReference type="GO" id="GO:0006633">
    <property type="term" value="P:fatty acid biosynthetic process"/>
    <property type="evidence" value="ECO:0007669"/>
    <property type="project" value="TreeGrafter"/>
</dbReference>
<evidence type="ECO:0000256" key="1">
    <source>
        <dbReference type="ARBA" id="ARBA00022679"/>
    </source>
</evidence>
<evidence type="ECO:0000256" key="3">
    <source>
        <dbReference type="ARBA" id="ARBA00048462"/>
    </source>
</evidence>
<feature type="active site" evidence="5">
    <location>
        <position position="194"/>
    </location>
</feature>
<evidence type="ECO:0000313" key="7">
    <source>
        <dbReference type="EMBL" id="SMB85715.1"/>
    </source>
</evidence>
<dbReference type="InterPro" id="IPR050858">
    <property type="entry name" value="Mal-CoA-ACP_Trans/PKS_FabD"/>
</dbReference>
<dbReference type="Pfam" id="PF00698">
    <property type="entry name" value="Acyl_transf_1"/>
    <property type="match status" value="1"/>
</dbReference>
<dbReference type="SMART" id="SM00827">
    <property type="entry name" value="PKS_AT"/>
    <property type="match status" value="1"/>
</dbReference>
<evidence type="ECO:0000259" key="6">
    <source>
        <dbReference type="SMART" id="SM00827"/>
    </source>
</evidence>
<protein>
    <recommendedName>
        <fullName evidence="4">Malonyl CoA-acyl carrier protein transacylase</fullName>
        <ecNumber evidence="4">2.3.1.39</ecNumber>
    </recommendedName>
</protein>
<sequence>MSKTALVFGGQGSQYSGMGLELFEKYPVVSDIYGVLGENLKEISFHGEIEEISKTENLQPIMVAFQLSTIKLLEKEIKIDATCGLSLGEYSALVASGVIDNKDAIELVKSRGMEMQKASDSIESAMVAVLNASEEYLREIVEKDTLKGKVFIANINSSKQIVISGEKESIEKLRDILKADGIKAIHLKVSGAFHTPFMESANLNYVKSLQKVDFKEPKLDYYPNLTGEKYAGEKMVELLCKQIVSPVLLFKTLKNMVDDGVDKFIEIGPGNVISSIIKKEFKDVTVETLKNDKEIINYIER</sequence>
<feature type="active site" evidence="5">
    <location>
        <position position="86"/>
    </location>
</feature>
<gene>
    <name evidence="7" type="ORF">SAMN00017477_0808</name>
</gene>
<evidence type="ECO:0000256" key="2">
    <source>
        <dbReference type="ARBA" id="ARBA00023315"/>
    </source>
</evidence>
<dbReference type="EC" id="2.3.1.39" evidence="4"/>
<name>A0A1W1UX23_PEPAS</name>
<dbReference type="Gene3D" id="3.30.70.250">
    <property type="entry name" value="Malonyl-CoA ACP transacylase, ACP-binding"/>
    <property type="match status" value="1"/>
</dbReference>
<dbReference type="Gene3D" id="3.40.366.10">
    <property type="entry name" value="Malonyl-Coenzyme A Acyl Carrier Protein, domain 2"/>
    <property type="match status" value="1"/>
</dbReference>
<dbReference type="SUPFAM" id="SSF52151">
    <property type="entry name" value="FabD/lysophospholipase-like"/>
    <property type="match status" value="1"/>
</dbReference>
<comment type="similarity">
    <text evidence="4">Belongs to the fabD family.</text>
</comment>
<organism evidence="7 8">
    <name type="scientific">Peptoniphilus asaccharolyticus DSM 20463</name>
    <dbReference type="NCBI Taxonomy" id="573058"/>
    <lineage>
        <taxon>Bacteria</taxon>
        <taxon>Bacillati</taxon>
        <taxon>Bacillota</taxon>
        <taxon>Tissierellia</taxon>
        <taxon>Tissierellales</taxon>
        <taxon>Peptoniphilaceae</taxon>
        <taxon>Peptoniphilus</taxon>
    </lineage>
</organism>
<dbReference type="InterPro" id="IPR016035">
    <property type="entry name" value="Acyl_Trfase/lysoPLipase"/>
</dbReference>
<dbReference type="Proteomes" id="UP000192368">
    <property type="component" value="Unassembled WGS sequence"/>
</dbReference>
<comment type="catalytic activity">
    <reaction evidence="3 4">
        <text>holo-[ACP] + malonyl-CoA = malonyl-[ACP] + CoA</text>
        <dbReference type="Rhea" id="RHEA:41792"/>
        <dbReference type="Rhea" id="RHEA-COMP:9623"/>
        <dbReference type="Rhea" id="RHEA-COMP:9685"/>
        <dbReference type="ChEBI" id="CHEBI:57287"/>
        <dbReference type="ChEBI" id="CHEBI:57384"/>
        <dbReference type="ChEBI" id="CHEBI:64479"/>
        <dbReference type="ChEBI" id="CHEBI:78449"/>
        <dbReference type="EC" id="2.3.1.39"/>
    </reaction>
</comment>
<dbReference type="RefSeq" id="WP_084230453.1">
    <property type="nucleotide sequence ID" value="NZ_FWWR01000009.1"/>
</dbReference>
<keyword evidence="8" id="KW-1185">Reference proteome</keyword>
<evidence type="ECO:0000256" key="4">
    <source>
        <dbReference type="PIRNR" id="PIRNR000446"/>
    </source>
</evidence>
<dbReference type="STRING" id="573058.SAMN00017477_0808"/>
<dbReference type="InterPro" id="IPR001227">
    <property type="entry name" value="Ac_transferase_dom_sf"/>
</dbReference>
<dbReference type="InterPro" id="IPR016036">
    <property type="entry name" value="Malonyl_transacylase_ACP-bd"/>
</dbReference>
<dbReference type="PANTHER" id="PTHR42681:SF1">
    <property type="entry name" value="MALONYL-COA-ACYL CARRIER PROTEIN TRANSACYLASE, MITOCHONDRIAL"/>
    <property type="match status" value="1"/>
</dbReference>
<dbReference type="SUPFAM" id="SSF55048">
    <property type="entry name" value="Probable ACP-binding domain of malonyl-CoA ACP transacylase"/>
    <property type="match status" value="1"/>
</dbReference>
<dbReference type="OrthoDB" id="9805460at2"/>
<evidence type="ECO:0000256" key="5">
    <source>
        <dbReference type="PIRSR" id="PIRSR000446-1"/>
    </source>
</evidence>
<dbReference type="PIRSF" id="PIRSF000446">
    <property type="entry name" value="Mct"/>
    <property type="match status" value="1"/>
</dbReference>
<reference evidence="8" key="1">
    <citation type="submission" date="2017-04" db="EMBL/GenBank/DDBJ databases">
        <authorList>
            <person name="Varghese N."/>
            <person name="Submissions S."/>
        </authorList>
    </citation>
    <scope>NUCLEOTIDE SEQUENCE [LARGE SCALE GENOMIC DNA]</scope>
    <source>
        <strain evidence="8">DSM 20463</strain>
    </source>
</reference>
<dbReference type="InterPro" id="IPR014043">
    <property type="entry name" value="Acyl_transferase_dom"/>
</dbReference>
<dbReference type="PANTHER" id="PTHR42681">
    <property type="entry name" value="MALONYL-COA-ACYL CARRIER PROTEIN TRANSACYLASE, MITOCHONDRIAL"/>
    <property type="match status" value="1"/>
</dbReference>
<proteinExistence type="inferred from homology"/>
<dbReference type="EMBL" id="FWWR01000009">
    <property type="protein sequence ID" value="SMB85715.1"/>
    <property type="molecule type" value="Genomic_DNA"/>
</dbReference>
<keyword evidence="2 4" id="KW-0012">Acyltransferase</keyword>
<dbReference type="GO" id="GO:0004314">
    <property type="term" value="F:[acyl-carrier-protein] S-malonyltransferase activity"/>
    <property type="evidence" value="ECO:0007669"/>
    <property type="project" value="UniProtKB-EC"/>
</dbReference>
<dbReference type="InterPro" id="IPR024925">
    <property type="entry name" value="Malonyl_CoA-ACP_transAc"/>
</dbReference>
<feature type="domain" description="Malonyl-CoA:ACP transacylase (MAT)" evidence="6">
    <location>
        <begin position="7"/>
        <end position="293"/>
    </location>
</feature>
<accession>A0A1W1UX23</accession>
<dbReference type="AlphaFoldDB" id="A0A1W1UX23"/>
<keyword evidence="1 4" id="KW-0808">Transferase</keyword>
<evidence type="ECO:0000313" key="8">
    <source>
        <dbReference type="Proteomes" id="UP000192368"/>
    </source>
</evidence>